<comment type="caution">
    <text evidence="10">The sequence shown here is derived from an EMBL/GenBank/DDBJ whole genome shotgun (WGS) entry which is preliminary data.</text>
</comment>
<evidence type="ECO:0000256" key="4">
    <source>
        <dbReference type="ARBA" id="ARBA00022801"/>
    </source>
</evidence>
<evidence type="ECO:0000259" key="9">
    <source>
        <dbReference type="PROSITE" id="PS50208"/>
    </source>
</evidence>
<dbReference type="PROSITE" id="PS50208">
    <property type="entry name" value="CASPASE_P20"/>
    <property type="match status" value="1"/>
</dbReference>
<evidence type="ECO:0000259" key="8">
    <source>
        <dbReference type="PROSITE" id="PS50207"/>
    </source>
</evidence>
<dbReference type="GO" id="GO:0006508">
    <property type="term" value="P:proteolysis"/>
    <property type="evidence" value="ECO:0007669"/>
    <property type="project" value="UniProtKB-KW"/>
</dbReference>
<dbReference type="Proteomes" id="UP001497497">
    <property type="component" value="Unassembled WGS sequence"/>
</dbReference>
<dbReference type="CDD" id="cd00032">
    <property type="entry name" value="CASc"/>
    <property type="match status" value="1"/>
</dbReference>
<evidence type="ECO:0000313" key="11">
    <source>
        <dbReference type="Proteomes" id="UP001497497"/>
    </source>
</evidence>
<evidence type="ECO:0000313" key="10">
    <source>
        <dbReference type="EMBL" id="CAL1529195.1"/>
    </source>
</evidence>
<dbReference type="PRINTS" id="PR00376">
    <property type="entry name" value="IL1BCENZYME"/>
</dbReference>
<feature type="domain" description="Caspase family p10" evidence="8">
    <location>
        <begin position="188"/>
        <end position="275"/>
    </location>
</feature>
<dbReference type="InterPro" id="IPR011600">
    <property type="entry name" value="Pept_C14_caspase"/>
</dbReference>
<dbReference type="GO" id="GO:0006915">
    <property type="term" value="P:apoptotic process"/>
    <property type="evidence" value="ECO:0007669"/>
    <property type="project" value="UniProtKB-KW"/>
</dbReference>
<organism evidence="10 11">
    <name type="scientific">Lymnaea stagnalis</name>
    <name type="common">Great pond snail</name>
    <name type="synonym">Helix stagnalis</name>
    <dbReference type="NCBI Taxonomy" id="6523"/>
    <lineage>
        <taxon>Eukaryota</taxon>
        <taxon>Metazoa</taxon>
        <taxon>Spiralia</taxon>
        <taxon>Lophotrochozoa</taxon>
        <taxon>Mollusca</taxon>
        <taxon>Gastropoda</taxon>
        <taxon>Heterobranchia</taxon>
        <taxon>Euthyneura</taxon>
        <taxon>Panpulmonata</taxon>
        <taxon>Hygrophila</taxon>
        <taxon>Lymnaeoidea</taxon>
        <taxon>Lymnaeidae</taxon>
        <taxon>Lymnaea</taxon>
    </lineage>
</organism>
<sequence length="276" mass="30882">MDQVDALRGASTIAEPNSTYLAKPQMKRSDWESEVYSLDYPNLGTAVIISNEKFERGTGLNRRIGTNVDADTMYELLNTIGFEKIIQLKDLTVTQMKNELQRVAKLDYSKTSCFVCILLSHGEEGYIFGTDGKVSIEDLVLPLKGNNCPGLVGKPKIFFVQACKGDMLDEGEEVADAGEMDVEEEAETLGRIPTEADFLTVYSTIPGSLAWKTSVRGSWFIQAVSDVFNEHWTTMDILTMMTHVNRKVARDTESVGRKQIPCITSMLTKDFFFRTN</sequence>
<dbReference type="AlphaFoldDB" id="A0AAV2H7L8"/>
<dbReference type="SUPFAM" id="SSF52129">
    <property type="entry name" value="Caspase-like"/>
    <property type="match status" value="1"/>
</dbReference>
<evidence type="ECO:0000256" key="5">
    <source>
        <dbReference type="ARBA" id="ARBA00022807"/>
    </source>
</evidence>
<dbReference type="GO" id="GO:0004197">
    <property type="term" value="F:cysteine-type endopeptidase activity"/>
    <property type="evidence" value="ECO:0007669"/>
    <property type="project" value="InterPro"/>
</dbReference>
<evidence type="ECO:0000256" key="1">
    <source>
        <dbReference type="ARBA" id="ARBA00010134"/>
    </source>
</evidence>
<keyword evidence="6" id="KW-0865">Zymogen</keyword>
<dbReference type="PROSITE" id="PS50207">
    <property type="entry name" value="CASPASE_P10"/>
    <property type="match status" value="1"/>
</dbReference>
<evidence type="ECO:0000256" key="6">
    <source>
        <dbReference type="ARBA" id="ARBA00023145"/>
    </source>
</evidence>
<dbReference type="InterPro" id="IPR029030">
    <property type="entry name" value="Caspase-like_dom_sf"/>
</dbReference>
<evidence type="ECO:0000256" key="3">
    <source>
        <dbReference type="ARBA" id="ARBA00022703"/>
    </source>
</evidence>
<evidence type="ECO:0000256" key="7">
    <source>
        <dbReference type="RuleBase" id="RU003971"/>
    </source>
</evidence>
<keyword evidence="4" id="KW-0378">Hydrolase</keyword>
<accession>A0AAV2H7L8</accession>
<feature type="domain" description="Caspase family p20" evidence="9">
    <location>
        <begin position="42"/>
        <end position="167"/>
    </location>
</feature>
<keyword evidence="5" id="KW-0788">Thiol protease</keyword>
<keyword evidence="11" id="KW-1185">Reference proteome</keyword>
<gene>
    <name evidence="10" type="ORF">GSLYS_00003350001</name>
</gene>
<dbReference type="PANTHER" id="PTHR10454">
    <property type="entry name" value="CASPASE"/>
    <property type="match status" value="1"/>
</dbReference>
<protein>
    <recommendedName>
        <fullName evidence="12">Caspase-3</fullName>
    </recommendedName>
</protein>
<dbReference type="SMART" id="SM00115">
    <property type="entry name" value="CASc"/>
    <property type="match status" value="1"/>
</dbReference>
<dbReference type="InterPro" id="IPR002398">
    <property type="entry name" value="Pept_C14"/>
</dbReference>
<evidence type="ECO:0008006" key="12">
    <source>
        <dbReference type="Google" id="ProtNLM"/>
    </source>
</evidence>
<proteinExistence type="inferred from homology"/>
<comment type="similarity">
    <text evidence="1 7">Belongs to the peptidase C14A family.</text>
</comment>
<dbReference type="InterPro" id="IPR001309">
    <property type="entry name" value="Pept_C14_p20"/>
</dbReference>
<dbReference type="Gene3D" id="3.40.50.1460">
    <property type="match status" value="1"/>
</dbReference>
<name>A0AAV2H7L8_LYMST</name>
<dbReference type="EMBL" id="CAXITT010000044">
    <property type="protein sequence ID" value="CAL1529195.1"/>
    <property type="molecule type" value="Genomic_DNA"/>
</dbReference>
<keyword evidence="2" id="KW-0645">Protease</keyword>
<keyword evidence="3" id="KW-0053">Apoptosis</keyword>
<reference evidence="10 11" key="1">
    <citation type="submission" date="2024-04" db="EMBL/GenBank/DDBJ databases">
        <authorList>
            <consortium name="Genoscope - CEA"/>
            <person name="William W."/>
        </authorList>
    </citation>
    <scope>NUCLEOTIDE SEQUENCE [LARGE SCALE GENOMIC DNA]</scope>
</reference>
<dbReference type="FunFam" id="3.40.50.1460:FF:000001">
    <property type="entry name" value="Caspase-3 preproprotein"/>
    <property type="match status" value="1"/>
</dbReference>
<dbReference type="Pfam" id="PF00656">
    <property type="entry name" value="Peptidase_C14"/>
    <property type="match status" value="1"/>
</dbReference>
<evidence type="ECO:0000256" key="2">
    <source>
        <dbReference type="ARBA" id="ARBA00022670"/>
    </source>
</evidence>
<dbReference type="InterPro" id="IPR002138">
    <property type="entry name" value="Pept_C14_p10"/>
</dbReference>
<dbReference type="InterPro" id="IPR015917">
    <property type="entry name" value="Pept_C14A"/>
</dbReference>